<dbReference type="SUPFAM" id="SSF51735">
    <property type="entry name" value="NAD(P)-binding Rossmann-fold domains"/>
    <property type="match status" value="1"/>
</dbReference>
<organism evidence="2 3">
    <name type="scientific">Aulographum hederae CBS 113979</name>
    <dbReference type="NCBI Taxonomy" id="1176131"/>
    <lineage>
        <taxon>Eukaryota</taxon>
        <taxon>Fungi</taxon>
        <taxon>Dikarya</taxon>
        <taxon>Ascomycota</taxon>
        <taxon>Pezizomycotina</taxon>
        <taxon>Dothideomycetes</taxon>
        <taxon>Pleosporomycetidae</taxon>
        <taxon>Aulographales</taxon>
        <taxon>Aulographaceae</taxon>
    </lineage>
</organism>
<keyword evidence="3" id="KW-1185">Reference proteome</keyword>
<gene>
    <name evidence="2" type="ORF">K402DRAFT_410302</name>
</gene>
<dbReference type="EMBL" id="ML977142">
    <property type="protein sequence ID" value="KAF1990207.1"/>
    <property type="molecule type" value="Genomic_DNA"/>
</dbReference>
<evidence type="ECO:0000313" key="3">
    <source>
        <dbReference type="Proteomes" id="UP000800041"/>
    </source>
</evidence>
<sequence length="172" mass="18598">MHVILTGATGLVGAGALGQLLAQPAVIQMDDFTTYSPEVLEQLKGAEACIWAQGISVTQVSKEREAETSLLSLPTTYPSLRPYSVRPGGVDHKGDGFTTQALEHRTQTAMMKMIPYILPPMRLLYSQGLSPTKDLGKFLVDLAVGDGKEVEGPNVEKGRIVNNKAFRRMVGL</sequence>
<dbReference type="OrthoDB" id="9975943at2759"/>
<evidence type="ECO:0000256" key="1">
    <source>
        <dbReference type="SAM" id="SignalP"/>
    </source>
</evidence>
<proteinExistence type="predicted"/>
<feature type="chain" id="PRO_5026307865" description="NAD-dependent epimerase/dehydratase domain-containing protein" evidence="1">
    <location>
        <begin position="17"/>
        <end position="172"/>
    </location>
</feature>
<dbReference type="InterPro" id="IPR036291">
    <property type="entry name" value="NAD(P)-bd_dom_sf"/>
</dbReference>
<feature type="signal peptide" evidence="1">
    <location>
        <begin position="1"/>
        <end position="16"/>
    </location>
</feature>
<keyword evidence="1" id="KW-0732">Signal</keyword>
<evidence type="ECO:0000313" key="2">
    <source>
        <dbReference type="EMBL" id="KAF1990207.1"/>
    </source>
</evidence>
<accession>A0A6G1HAW7</accession>
<dbReference type="Gene3D" id="3.40.50.720">
    <property type="entry name" value="NAD(P)-binding Rossmann-like Domain"/>
    <property type="match status" value="1"/>
</dbReference>
<protein>
    <recommendedName>
        <fullName evidence="4">NAD-dependent epimerase/dehydratase domain-containing protein</fullName>
    </recommendedName>
</protein>
<dbReference type="AlphaFoldDB" id="A0A6G1HAW7"/>
<reference evidence="2" key="1">
    <citation type="journal article" date="2020" name="Stud. Mycol.">
        <title>101 Dothideomycetes genomes: a test case for predicting lifestyles and emergence of pathogens.</title>
        <authorList>
            <person name="Haridas S."/>
            <person name="Albert R."/>
            <person name="Binder M."/>
            <person name="Bloem J."/>
            <person name="Labutti K."/>
            <person name="Salamov A."/>
            <person name="Andreopoulos B."/>
            <person name="Baker S."/>
            <person name="Barry K."/>
            <person name="Bills G."/>
            <person name="Bluhm B."/>
            <person name="Cannon C."/>
            <person name="Castanera R."/>
            <person name="Culley D."/>
            <person name="Daum C."/>
            <person name="Ezra D."/>
            <person name="Gonzalez J."/>
            <person name="Henrissat B."/>
            <person name="Kuo A."/>
            <person name="Liang C."/>
            <person name="Lipzen A."/>
            <person name="Lutzoni F."/>
            <person name="Magnuson J."/>
            <person name="Mondo S."/>
            <person name="Nolan M."/>
            <person name="Ohm R."/>
            <person name="Pangilinan J."/>
            <person name="Park H.-J."/>
            <person name="Ramirez L."/>
            <person name="Alfaro M."/>
            <person name="Sun H."/>
            <person name="Tritt A."/>
            <person name="Yoshinaga Y."/>
            <person name="Zwiers L.-H."/>
            <person name="Turgeon B."/>
            <person name="Goodwin S."/>
            <person name="Spatafora J."/>
            <person name="Crous P."/>
            <person name="Grigoriev I."/>
        </authorList>
    </citation>
    <scope>NUCLEOTIDE SEQUENCE</scope>
    <source>
        <strain evidence="2">CBS 113979</strain>
    </source>
</reference>
<dbReference type="Proteomes" id="UP000800041">
    <property type="component" value="Unassembled WGS sequence"/>
</dbReference>
<name>A0A6G1HAW7_9PEZI</name>
<evidence type="ECO:0008006" key="4">
    <source>
        <dbReference type="Google" id="ProtNLM"/>
    </source>
</evidence>